<dbReference type="OrthoDB" id="4364105at2759"/>
<comment type="caution">
    <text evidence="1">The sequence shown here is derived from an EMBL/GenBank/DDBJ whole genome shotgun (WGS) entry which is preliminary data.</text>
</comment>
<dbReference type="Proteomes" id="UP000031575">
    <property type="component" value="Unassembled WGS sequence"/>
</dbReference>
<reference evidence="1 2" key="1">
    <citation type="journal article" date="2014" name="BMC Genomics">
        <title>Comparative genomics of the major fungal agents of human and animal Sporotrichosis: Sporothrix schenckii and Sporothrix brasiliensis.</title>
        <authorList>
            <person name="Teixeira M.M."/>
            <person name="de Almeida L.G."/>
            <person name="Kubitschek-Barreira P."/>
            <person name="Alves F.L."/>
            <person name="Kioshima E.S."/>
            <person name="Abadio A.K."/>
            <person name="Fernandes L."/>
            <person name="Derengowski L.S."/>
            <person name="Ferreira K.S."/>
            <person name="Souza R.C."/>
            <person name="Ruiz J.C."/>
            <person name="de Andrade N.C."/>
            <person name="Paes H.C."/>
            <person name="Nicola A.M."/>
            <person name="Albuquerque P."/>
            <person name="Gerber A.L."/>
            <person name="Martins V.P."/>
            <person name="Peconick L.D."/>
            <person name="Neto A.V."/>
            <person name="Chaucanez C.B."/>
            <person name="Silva P.A."/>
            <person name="Cunha O.L."/>
            <person name="de Oliveira F.F."/>
            <person name="dos Santos T.C."/>
            <person name="Barros A.L."/>
            <person name="Soares M.A."/>
            <person name="de Oliveira L.M."/>
            <person name="Marini M.M."/>
            <person name="Villalobos-Duno H."/>
            <person name="Cunha M.M."/>
            <person name="de Hoog S."/>
            <person name="da Silveira J.F."/>
            <person name="Henrissat B."/>
            <person name="Nino-Vega G.A."/>
            <person name="Cisalpino P.S."/>
            <person name="Mora-Montes H.M."/>
            <person name="Almeida S.R."/>
            <person name="Stajich J.E."/>
            <person name="Lopes-Bezerra L.M."/>
            <person name="Vasconcelos A.T."/>
            <person name="Felipe M.S."/>
        </authorList>
    </citation>
    <scope>NUCLEOTIDE SEQUENCE [LARGE SCALE GENOMIC DNA]</scope>
    <source>
        <strain evidence="1 2">5110</strain>
    </source>
</reference>
<keyword evidence="2" id="KW-1185">Reference proteome</keyword>
<protein>
    <submittedName>
        <fullName evidence="1">Uncharacterized protein</fullName>
    </submittedName>
</protein>
<accession>A0A0C2IE09</accession>
<sequence length="336" mass="35889">MSPPLPASTTAATTTALATGAATSLLSLTTPFVAPPDCDSLFSTTSIVSSFVWNNYTVTTIGITVSDPTNLRFADCQPAGWGAVVPESRFFFSPAVCPSGWTAYNVAAFTETQRSTSTTVTYASYSTVNTAYCCASDYRLNDMPFTVSLANVASNMCVQQMGVTIETLKDQYSFSAPASVRVHSPYHIAWNAADRRTLSPTPPDILTCSAELATWVPGASVPPLVCSDGEHSSPGRSAGLNFLFIGVPIILVGAALVCCSKNELEERGSRKRLRWKTTDGQTRGKVISQGSRALYPRANSTTWRGEWGVASQAGPAGSSIVSYLTRMMLLECLEEH</sequence>
<dbReference type="AlphaFoldDB" id="A0A0C2IE09"/>
<dbReference type="GeneID" id="63678305"/>
<dbReference type="VEuPathDB" id="FungiDB:SPBR_05107"/>
<dbReference type="EMBL" id="AWTV01000010">
    <property type="protein sequence ID" value="KIH87511.1"/>
    <property type="molecule type" value="Genomic_DNA"/>
</dbReference>
<organism evidence="1 2">
    <name type="scientific">Sporothrix brasiliensis 5110</name>
    <dbReference type="NCBI Taxonomy" id="1398154"/>
    <lineage>
        <taxon>Eukaryota</taxon>
        <taxon>Fungi</taxon>
        <taxon>Dikarya</taxon>
        <taxon>Ascomycota</taxon>
        <taxon>Pezizomycotina</taxon>
        <taxon>Sordariomycetes</taxon>
        <taxon>Sordariomycetidae</taxon>
        <taxon>Ophiostomatales</taxon>
        <taxon>Ophiostomataceae</taxon>
        <taxon>Sporothrix</taxon>
    </lineage>
</organism>
<evidence type="ECO:0000313" key="2">
    <source>
        <dbReference type="Proteomes" id="UP000031575"/>
    </source>
</evidence>
<dbReference type="RefSeq" id="XP_040615521.1">
    <property type="nucleotide sequence ID" value="XM_040763384.1"/>
</dbReference>
<gene>
    <name evidence="1" type="ORF">SPBR_05107</name>
</gene>
<evidence type="ECO:0000313" key="1">
    <source>
        <dbReference type="EMBL" id="KIH87511.1"/>
    </source>
</evidence>
<name>A0A0C2IE09_9PEZI</name>
<proteinExistence type="predicted"/>
<dbReference type="HOGENOM" id="CLU_057906_0_0_1"/>